<sequence length="40" mass="4412">MQADVAVGRCLSHDLPRLRVAPEKAFPFSSLEIVDIVDCI</sequence>
<dbReference type="EMBL" id="BT065194">
    <property type="protein sequence ID" value="ACN31070.1"/>
    <property type="molecule type" value="mRNA"/>
</dbReference>
<protein>
    <submittedName>
        <fullName evidence="1">Uncharacterized protein</fullName>
    </submittedName>
</protein>
<reference evidence="1" key="2">
    <citation type="submission" date="2012-06" db="EMBL/GenBank/DDBJ databases">
        <authorList>
            <person name="Yu Y."/>
            <person name="Currie J."/>
            <person name="Lomeli R."/>
            <person name="Angelova A."/>
            <person name="Collura K."/>
            <person name="Wissotski M."/>
            <person name="Campos D."/>
            <person name="Kudrna D."/>
            <person name="Golser W."/>
            <person name="Ashely E."/>
            <person name="Descour A."/>
            <person name="Fernandes J."/>
            <person name="Soderlund C."/>
            <person name="Walbot V."/>
        </authorList>
    </citation>
    <scope>NUCLEOTIDE SEQUENCE</scope>
    <source>
        <strain evidence="1">B73</strain>
    </source>
</reference>
<name>C0PA75_MAIZE</name>
<accession>C0PA75</accession>
<evidence type="ECO:0000313" key="1">
    <source>
        <dbReference type="EMBL" id="ACN31070.1"/>
    </source>
</evidence>
<proteinExistence type="evidence at transcript level"/>
<reference evidence="1" key="1">
    <citation type="journal article" date="2009" name="PLoS Genet.">
        <title>Sequencing, mapping, and analysis of 27,455 maize full-length cDNAs.</title>
        <authorList>
            <person name="Soderlund C."/>
            <person name="Descour A."/>
            <person name="Kudrna D."/>
            <person name="Bomhoff M."/>
            <person name="Boyd L."/>
            <person name="Currie J."/>
            <person name="Angelova A."/>
            <person name="Collura K."/>
            <person name="Wissotski M."/>
            <person name="Ashley E."/>
            <person name="Morrow D."/>
            <person name="Fernandes J."/>
            <person name="Walbot V."/>
            <person name="Yu Y."/>
        </authorList>
    </citation>
    <scope>NUCLEOTIDE SEQUENCE</scope>
    <source>
        <strain evidence="1">B73</strain>
    </source>
</reference>
<organism evidence="1">
    <name type="scientific">Zea mays</name>
    <name type="common">Maize</name>
    <dbReference type="NCBI Taxonomy" id="4577"/>
    <lineage>
        <taxon>Eukaryota</taxon>
        <taxon>Viridiplantae</taxon>
        <taxon>Streptophyta</taxon>
        <taxon>Embryophyta</taxon>
        <taxon>Tracheophyta</taxon>
        <taxon>Spermatophyta</taxon>
        <taxon>Magnoliopsida</taxon>
        <taxon>Liliopsida</taxon>
        <taxon>Poales</taxon>
        <taxon>Poaceae</taxon>
        <taxon>PACMAD clade</taxon>
        <taxon>Panicoideae</taxon>
        <taxon>Andropogonodae</taxon>
        <taxon>Andropogoneae</taxon>
        <taxon>Tripsacinae</taxon>
        <taxon>Zea</taxon>
    </lineage>
</organism>
<dbReference type="AlphaFoldDB" id="C0PA75"/>